<feature type="region of interest" description="Disordered" evidence="1">
    <location>
        <begin position="1"/>
        <end position="28"/>
    </location>
</feature>
<evidence type="ECO:0000256" key="1">
    <source>
        <dbReference type="SAM" id="MobiDB-lite"/>
    </source>
</evidence>
<protein>
    <submittedName>
        <fullName evidence="2">Uncharacterized protein</fullName>
    </submittedName>
</protein>
<feature type="compositionally biased region" description="Low complexity" evidence="1">
    <location>
        <begin position="15"/>
        <end position="28"/>
    </location>
</feature>
<name>A0A7I9XFR3_9MYCO</name>
<proteinExistence type="predicted"/>
<evidence type="ECO:0000313" key="3">
    <source>
        <dbReference type="Proteomes" id="UP000465263"/>
    </source>
</evidence>
<accession>A0A7I9XFR3</accession>
<organism evidence="2 3">
    <name type="scientific">Mycolicibacter senuensis</name>
    <dbReference type="NCBI Taxonomy" id="386913"/>
    <lineage>
        <taxon>Bacteria</taxon>
        <taxon>Bacillati</taxon>
        <taxon>Actinomycetota</taxon>
        <taxon>Actinomycetes</taxon>
        <taxon>Mycobacteriales</taxon>
        <taxon>Mycobacteriaceae</taxon>
        <taxon>Mycolicibacter</taxon>
    </lineage>
</organism>
<evidence type="ECO:0000313" key="2">
    <source>
        <dbReference type="EMBL" id="GFG68801.1"/>
    </source>
</evidence>
<sequence length="73" mass="7456">MTANPEVSAGGRSNATSTVPARTAATASAATTLCSRSGTSGWRCAQIRAHFAGVAPGTYPRVREGRLTASGYR</sequence>
<comment type="caution">
    <text evidence="2">The sequence shown here is derived from an EMBL/GenBank/DDBJ whole genome shotgun (WGS) entry which is preliminary data.</text>
</comment>
<dbReference type="Proteomes" id="UP000465263">
    <property type="component" value="Unassembled WGS sequence"/>
</dbReference>
<keyword evidence="3" id="KW-1185">Reference proteome</keyword>
<gene>
    <name evidence="2" type="ORF">MSEN_05210</name>
</gene>
<dbReference type="AlphaFoldDB" id="A0A7I9XFR3"/>
<reference evidence="2 3" key="1">
    <citation type="journal article" date="2019" name="Emerg. Microbes Infect.">
        <title>Comprehensive subspecies identification of 175 nontuberculous mycobacteria species based on 7547 genomic profiles.</title>
        <authorList>
            <person name="Matsumoto Y."/>
            <person name="Kinjo T."/>
            <person name="Motooka D."/>
            <person name="Nabeya D."/>
            <person name="Jung N."/>
            <person name="Uechi K."/>
            <person name="Horii T."/>
            <person name="Iida T."/>
            <person name="Fujita J."/>
            <person name="Nakamura S."/>
        </authorList>
    </citation>
    <scope>NUCLEOTIDE SEQUENCE [LARGE SCALE GENOMIC DNA]</scope>
    <source>
        <strain evidence="2 3">JCM 16017</strain>
    </source>
</reference>
<dbReference type="EMBL" id="BLKV01000001">
    <property type="protein sequence ID" value="GFG68801.1"/>
    <property type="molecule type" value="Genomic_DNA"/>
</dbReference>